<reference evidence="2 3" key="1">
    <citation type="submission" date="2021-11" db="EMBL/GenBank/DDBJ databases">
        <title>Black yeast isolated from Biological Soil Crust.</title>
        <authorList>
            <person name="Kurbessoian T."/>
        </authorList>
    </citation>
    <scope>NUCLEOTIDE SEQUENCE [LARGE SCALE GENOMIC DNA]</scope>
    <source>
        <strain evidence="2 3">CCFEE 5522</strain>
    </source>
</reference>
<feature type="compositionally biased region" description="Polar residues" evidence="1">
    <location>
        <begin position="212"/>
        <end position="229"/>
    </location>
</feature>
<evidence type="ECO:0000313" key="3">
    <source>
        <dbReference type="Proteomes" id="UP001324427"/>
    </source>
</evidence>
<feature type="compositionally biased region" description="Basic and acidic residues" evidence="1">
    <location>
        <begin position="394"/>
        <end position="403"/>
    </location>
</feature>
<name>A0AAV9JCV7_9PEZI</name>
<organism evidence="2 3">
    <name type="scientific">Oleoguttula mirabilis</name>
    <dbReference type="NCBI Taxonomy" id="1507867"/>
    <lineage>
        <taxon>Eukaryota</taxon>
        <taxon>Fungi</taxon>
        <taxon>Dikarya</taxon>
        <taxon>Ascomycota</taxon>
        <taxon>Pezizomycotina</taxon>
        <taxon>Dothideomycetes</taxon>
        <taxon>Dothideomycetidae</taxon>
        <taxon>Mycosphaerellales</taxon>
        <taxon>Teratosphaeriaceae</taxon>
        <taxon>Oleoguttula</taxon>
    </lineage>
</organism>
<feature type="compositionally biased region" description="Polar residues" evidence="1">
    <location>
        <begin position="149"/>
        <end position="162"/>
    </location>
</feature>
<feature type="region of interest" description="Disordered" evidence="1">
    <location>
        <begin position="278"/>
        <end position="303"/>
    </location>
</feature>
<gene>
    <name evidence="2" type="ORF">LTR36_006231</name>
</gene>
<dbReference type="AlphaFoldDB" id="A0AAV9JCV7"/>
<feature type="region of interest" description="Disordered" evidence="1">
    <location>
        <begin position="140"/>
        <end position="229"/>
    </location>
</feature>
<proteinExistence type="predicted"/>
<evidence type="ECO:0000313" key="2">
    <source>
        <dbReference type="EMBL" id="KAK4542659.1"/>
    </source>
</evidence>
<protein>
    <submittedName>
        <fullName evidence="2">Uncharacterized protein</fullName>
    </submittedName>
</protein>
<sequence length="421" mass="46851">MASSSTKKPKAAHPLLKRPRRVISEDEREEDRSDTSPAAAPSPPRKRRRLGAVSDEDSDEGRTSTTDDGISNPALKATPETPKARFRKDRLRFRGEKGKRLPSYTDGGSAPWFSTPNNALHPKSADRDRDNFIAMELQHKPLANLGQPMKSTTALPSKSANQEQRDSPASRLRQYIPPSPALENVRNVEETHPTQLKSTGGARNVTAAHDGATTTDVSAPAQKQPTPVAATQQPLLPTEVALPMTENPALLHFAWKGANSLLKDMGGMEARCTEMEDQLAENEEQLKGKDEHAKATEEKVTKQAEQLQNKEELLIVKENLLSRKSELVQQLEKMPQALSEKLSKTEEDLCQKNRRIEELTSQQGAGLQHTTRVEHALDTSYRLVEMRDAQLKQQADENEKLRQENGVLKMRFGTSSAQRFP</sequence>
<feature type="compositionally biased region" description="Basic and acidic residues" evidence="1">
    <location>
        <begin position="22"/>
        <end position="34"/>
    </location>
</feature>
<accession>A0AAV9JCV7</accession>
<feature type="compositionally biased region" description="Basic residues" evidence="1">
    <location>
        <begin position="7"/>
        <end position="21"/>
    </location>
</feature>
<dbReference type="Proteomes" id="UP001324427">
    <property type="component" value="Unassembled WGS sequence"/>
</dbReference>
<dbReference type="EMBL" id="JAVFHQ010000039">
    <property type="protein sequence ID" value="KAK4542659.1"/>
    <property type="molecule type" value="Genomic_DNA"/>
</dbReference>
<keyword evidence="3" id="KW-1185">Reference proteome</keyword>
<comment type="caution">
    <text evidence="2">The sequence shown here is derived from an EMBL/GenBank/DDBJ whole genome shotgun (WGS) entry which is preliminary data.</text>
</comment>
<feature type="region of interest" description="Disordered" evidence="1">
    <location>
        <begin position="1"/>
        <end position="128"/>
    </location>
</feature>
<feature type="compositionally biased region" description="Basic and acidic residues" evidence="1">
    <location>
        <begin position="284"/>
        <end position="303"/>
    </location>
</feature>
<feature type="region of interest" description="Disordered" evidence="1">
    <location>
        <begin position="394"/>
        <end position="421"/>
    </location>
</feature>
<evidence type="ECO:0000256" key="1">
    <source>
        <dbReference type="SAM" id="MobiDB-lite"/>
    </source>
</evidence>